<proteinExistence type="predicted"/>
<evidence type="ECO:0000313" key="1">
    <source>
        <dbReference type="EMBL" id="QCF27437.1"/>
    </source>
</evidence>
<dbReference type="EMBL" id="CP031093">
    <property type="protein sequence ID" value="QCF27437.1"/>
    <property type="molecule type" value="Genomic_DNA"/>
</dbReference>
<name>A0A4P7XMQ3_9ALTE</name>
<protein>
    <submittedName>
        <fullName evidence="1">Uncharacterized protein</fullName>
    </submittedName>
</protein>
<evidence type="ECO:0000313" key="2">
    <source>
        <dbReference type="Proteomes" id="UP000298049"/>
    </source>
</evidence>
<sequence>MITQDRLAPVRERPRRLQHLVLLLWKKLIWGAHQGSVRKSACAQVVQKLPPRPDLKPGVIN</sequence>
<accession>A0A4P7XMQ3</accession>
<dbReference type="AlphaFoldDB" id="A0A4P7XMQ3"/>
<organism evidence="1 2">
    <name type="scientific">Hydrocarboniclastica marina</name>
    <dbReference type="NCBI Taxonomy" id="2259620"/>
    <lineage>
        <taxon>Bacteria</taxon>
        <taxon>Pseudomonadati</taxon>
        <taxon>Pseudomonadota</taxon>
        <taxon>Gammaproteobacteria</taxon>
        <taxon>Alteromonadales</taxon>
        <taxon>Alteromonadaceae</taxon>
        <taxon>Hydrocarboniclastica</taxon>
    </lineage>
</organism>
<reference evidence="1 2" key="1">
    <citation type="submission" date="2018-07" db="EMBL/GenBank/DDBJ databases">
        <title>Marsedoiliclastica nanhaica gen. nov. sp. nov., a novel marine hydrocarbonoclastic bacterium isolated from an in-situ enriched hydrocarbon-degrading consortium in deep-sea sediment.</title>
        <authorList>
            <person name="Dong C."/>
            <person name="Ma T."/>
            <person name="Liu R."/>
            <person name="Shao Z."/>
        </authorList>
    </citation>
    <scope>NUCLEOTIDE SEQUENCE [LARGE SCALE GENOMIC DNA]</scope>
    <source>
        <strain evidence="2">soil36-7</strain>
    </source>
</reference>
<keyword evidence="2" id="KW-1185">Reference proteome</keyword>
<dbReference type="KEGG" id="hmi:soil367_16735"/>
<dbReference type="Proteomes" id="UP000298049">
    <property type="component" value="Chromosome"/>
</dbReference>
<gene>
    <name evidence="1" type="ORF">soil367_16735</name>
</gene>